<organism evidence="2 3">
    <name type="scientific">Pseudomonas neustonica</name>
    <dbReference type="NCBI Taxonomy" id="2487346"/>
    <lineage>
        <taxon>Bacteria</taxon>
        <taxon>Pseudomonadati</taxon>
        <taxon>Pseudomonadota</taxon>
        <taxon>Gammaproteobacteria</taxon>
        <taxon>Pseudomonadales</taxon>
        <taxon>Pseudomonadaceae</taxon>
        <taxon>Pseudomonas</taxon>
    </lineage>
</organism>
<dbReference type="Pfam" id="PF03702">
    <property type="entry name" value="AnmK"/>
    <property type="match status" value="1"/>
</dbReference>
<dbReference type="SUPFAM" id="SSF53067">
    <property type="entry name" value="Actin-like ATPase domain"/>
    <property type="match status" value="1"/>
</dbReference>
<dbReference type="PANTHER" id="PTHR30605:SF0">
    <property type="entry name" value="ANHYDRO-N-ACETYLMURAMIC ACID KINASE"/>
    <property type="match status" value="1"/>
</dbReference>
<dbReference type="GO" id="GO:0016301">
    <property type="term" value="F:kinase activity"/>
    <property type="evidence" value="ECO:0007669"/>
    <property type="project" value="UniProtKB-KW"/>
</dbReference>
<comment type="pathway">
    <text evidence="1">Cell wall biogenesis; peptidoglycan recycling.</text>
</comment>
<comment type="pathway">
    <text evidence="1">Amino-sugar metabolism; 1,6-anhydro-N-acetylmuramate degradation.</text>
</comment>
<keyword evidence="1 2" id="KW-0418">Kinase</keyword>
<dbReference type="InterPro" id="IPR005338">
    <property type="entry name" value="Anhydro_N_Ac-Mur_kinase"/>
</dbReference>
<accession>A0ABX9XFH2</accession>
<evidence type="ECO:0000313" key="2">
    <source>
        <dbReference type="EMBL" id="ROZ82725.1"/>
    </source>
</evidence>
<reference evidence="2 3" key="1">
    <citation type="submission" date="2018-11" db="EMBL/GenBank/DDBJ databases">
        <authorList>
            <person name="Jang G.I."/>
            <person name="Hwang C.Y."/>
        </authorList>
    </citation>
    <scope>NUCLEOTIDE SEQUENCE [LARGE SCALE GENOMIC DNA]</scope>
    <source>
        <strain evidence="2 3">SSM26</strain>
    </source>
</reference>
<keyword evidence="1" id="KW-0547">Nucleotide-binding</keyword>
<comment type="caution">
    <text evidence="2">The sequence shown here is derived from an EMBL/GenBank/DDBJ whole genome shotgun (WGS) entry which is preliminary data.</text>
</comment>
<keyword evidence="1" id="KW-0119">Carbohydrate metabolism</keyword>
<gene>
    <name evidence="1" type="primary">anmK</name>
    <name evidence="2" type="ORF">EF096_14485</name>
</gene>
<dbReference type="CDD" id="cd24050">
    <property type="entry name" value="ASKHA_NBD_ANMK"/>
    <property type="match status" value="1"/>
</dbReference>
<keyword evidence="1 2" id="KW-0808">Transferase</keyword>
<evidence type="ECO:0000256" key="1">
    <source>
        <dbReference type="HAMAP-Rule" id="MF_01270"/>
    </source>
</evidence>
<dbReference type="InterPro" id="IPR043129">
    <property type="entry name" value="ATPase_NBD"/>
</dbReference>
<name>A0ABX9XFH2_9PSED</name>
<dbReference type="EMBL" id="RKKU01000020">
    <property type="protein sequence ID" value="ROZ82725.1"/>
    <property type="molecule type" value="Genomic_DNA"/>
</dbReference>
<dbReference type="PANTHER" id="PTHR30605">
    <property type="entry name" value="ANHYDRO-N-ACETYLMURAMIC ACID KINASE"/>
    <property type="match status" value="1"/>
</dbReference>
<evidence type="ECO:0000313" key="3">
    <source>
        <dbReference type="Proteomes" id="UP000275199"/>
    </source>
</evidence>
<dbReference type="NCBIfam" id="NF007139">
    <property type="entry name" value="PRK09585.1-3"/>
    <property type="match status" value="1"/>
</dbReference>
<keyword evidence="3" id="KW-1185">Reference proteome</keyword>
<dbReference type="HAMAP" id="MF_01270">
    <property type="entry name" value="AnhMurNAc_kinase"/>
    <property type="match status" value="1"/>
</dbReference>
<feature type="binding site" evidence="1">
    <location>
        <begin position="3"/>
        <end position="10"/>
    </location>
    <ligand>
        <name>ATP</name>
        <dbReference type="ChEBI" id="CHEBI:30616"/>
    </ligand>
</feature>
<comment type="catalytic activity">
    <reaction evidence="1">
        <text>1,6-anhydro-N-acetyl-beta-muramate + ATP + H2O = N-acetyl-D-muramate 6-phosphate + ADP + H(+)</text>
        <dbReference type="Rhea" id="RHEA:24952"/>
        <dbReference type="ChEBI" id="CHEBI:15377"/>
        <dbReference type="ChEBI" id="CHEBI:15378"/>
        <dbReference type="ChEBI" id="CHEBI:30616"/>
        <dbReference type="ChEBI" id="CHEBI:58690"/>
        <dbReference type="ChEBI" id="CHEBI:58722"/>
        <dbReference type="ChEBI" id="CHEBI:456216"/>
        <dbReference type="EC" id="2.7.1.170"/>
    </reaction>
</comment>
<dbReference type="EC" id="2.7.1.170" evidence="1"/>
<dbReference type="Gene3D" id="3.30.420.40">
    <property type="match status" value="2"/>
</dbReference>
<protein>
    <recommendedName>
        <fullName evidence="1">Anhydro-N-acetylmuramic acid kinase</fullName>
        <ecNumber evidence="1">2.7.1.170</ecNumber>
    </recommendedName>
    <alternativeName>
        <fullName evidence="1">AnhMurNAc kinase</fullName>
    </alternativeName>
</protein>
<proteinExistence type="inferred from homology"/>
<comment type="similarity">
    <text evidence="1">Belongs to the anhydro-N-acetylmuramic acid kinase family.</text>
</comment>
<dbReference type="Proteomes" id="UP000275199">
    <property type="component" value="Unassembled WGS sequence"/>
</dbReference>
<comment type="function">
    <text evidence="1">Catalyzes the specific phosphorylation of 1,6-anhydro-N-acetylmuramic acid (anhMurNAc) with the simultaneous cleavage of the 1,6-anhydro ring, generating MurNAc-6-P. Is required for the utilization of anhMurNAc either imported from the medium or derived from its own cell wall murein, and thus plays a role in cell wall recycling.</text>
</comment>
<keyword evidence="1" id="KW-0067">ATP-binding</keyword>
<sequence length="360" mass="38724">MSGTSLDGIDIALSRFDPKKQHADCLDAICCPLPEDLKQQLLSLCSSADDEIVRAGRAGIAWATLAAAGVIQLLRQNQLHPSDIRAIGSHGQTIRHHPELGFSQQIGAPALLAEQTGINVISDFRSRDLAAGGEGAPLVPAFHSWLLSDPEHTRTLINIGGFANLSIMRPGMTPAGFDSGPGNALMDSWIQQHKGLAFDEGGSWARTGRVIPELLQAMLSDPYFSRSAPKSTGREYFNPHWLSTFIASQPKELHSEDVQATLLALTAHSIADSVAVAASESTSVYLCGGGARNTLLLEQLQTLLKHRQVRTTAALGVDPDWMEAIAFAWLAWRFDERLPGNLPSVTGARGERILGALYPA</sequence>